<reference evidence="1 2" key="1">
    <citation type="submission" date="2013-12" db="EMBL/GenBank/DDBJ databases">
        <title>Comparative genomics of relapsing fever spirochetes.</title>
        <authorList>
            <person name="Schwan T.G."/>
            <person name="Raffel S.J."/>
            <person name="Porcella S.F."/>
        </authorList>
    </citation>
    <scope>NUCLEOTIDE SEQUENCE [LARGE SCALE GENOMIC DNA]</scope>
    <source>
        <strain evidence="1 2">CR2A</strain>
    </source>
</reference>
<proteinExistence type="predicted"/>
<accession>W6THT1</accession>
<sequence>MLFMGDGMISARGTAIKRRPRDFTSLEGQDFVVETLKHSIESNKIANAYIFSGPRGVGKNFFCKSFFTMFKLSNRSNNYALWYMF</sequence>
<dbReference type="Gene3D" id="3.40.50.300">
    <property type="entry name" value="P-loop containing nucleotide triphosphate hydrolases"/>
    <property type="match status" value="1"/>
</dbReference>
<dbReference type="EMBL" id="AZIT01000001">
    <property type="protein sequence ID" value="ETZ18582.1"/>
    <property type="molecule type" value="Genomic_DNA"/>
</dbReference>
<evidence type="ECO:0000313" key="1">
    <source>
        <dbReference type="EMBL" id="ETZ18582.1"/>
    </source>
</evidence>
<name>W6THT1_9SPIR</name>
<dbReference type="InterPro" id="IPR027417">
    <property type="entry name" value="P-loop_NTPase"/>
</dbReference>
<dbReference type="SUPFAM" id="SSF52540">
    <property type="entry name" value="P-loop containing nucleoside triphosphate hydrolases"/>
    <property type="match status" value="1"/>
</dbReference>
<dbReference type="EC" id="2.7.7.7" evidence="1"/>
<dbReference type="Pfam" id="PF13177">
    <property type="entry name" value="DNA_pol3_delta2"/>
    <property type="match status" value="1"/>
</dbReference>
<dbReference type="GO" id="GO:0003887">
    <property type="term" value="F:DNA-directed DNA polymerase activity"/>
    <property type="evidence" value="ECO:0007669"/>
    <property type="project" value="UniProtKB-EC"/>
</dbReference>
<gene>
    <name evidence="1" type="ORF">BDCR2A_00555</name>
</gene>
<dbReference type="Proteomes" id="UP000019148">
    <property type="component" value="Unassembled WGS sequence"/>
</dbReference>
<dbReference type="PATRIC" id="fig|1432657.3.peg.548"/>
<keyword evidence="1" id="KW-0808">Transferase</keyword>
<comment type="caution">
    <text evidence="1">The sequence shown here is derived from an EMBL/GenBank/DDBJ whole genome shotgun (WGS) entry which is preliminary data.</text>
</comment>
<keyword evidence="1" id="KW-0548">Nucleotidyltransferase</keyword>
<organism evidence="1 2">
    <name type="scientific">Borrelia duttonii CR2A</name>
    <dbReference type="NCBI Taxonomy" id="1432657"/>
    <lineage>
        <taxon>Bacteria</taxon>
        <taxon>Pseudomonadati</taxon>
        <taxon>Spirochaetota</taxon>
        <taxon>Spirochaetia</taxon>
        <taxon>Spirochaetales</taxon>
        <taxon>Borreliaceae</taxon>
        <taxon>Borrelia</taxon>
    </lineage>
</organism>
<protein>
    <submittedName>
        <fullName evidence="1">DNA polymerase III subunit gamma/tau</fullName>
        <ecNumber evidence="1">2.7.7.7</ecNumber>
    </submittedName>
</protein>
<dbReference type="AlphaFoldDB" id="W6THT1"/>
<evidence type="ECO:0000313" key="2">
    <source>
        <dbReference type="Proteomes" id="UP000019148"/>
    </source>
</evidence>